<dbReference type="Proteomes" id="UP000640052">
    <property type="component" value="Unassembled WGS sequence"/>
</dbReference>
<feature type="compositionally biased region" description="Polar residues" evidence="1">
    <location>
        <begin position="58"/>
        <end position="77"/>
    </location>
</feature>
<proteinExistence type="predicted"/>
<accession>A0A919QC61</accession>
<reference evidence="2" key="1">
    <citation type="submission" date="2021-01" db="EMBL/GenBank/DDBJ databases">
        <title>Whole genome shotgun sequence of Acrocarpospora phusangensis NBRC 108782.</title>
        <authorList>
            <person name="Komaki H."/>
            <person name="Tamura T."/>
        </authorList>
    </citation>
    <scope>NUCLEOTIDE SEQUENCE</scope>
    <source>
        <strain evidence="2">NBRC 108782</strain>
    </source>
</reference>
<dbReference type="EMBL" id="BOOA01000014">
    <property type="protein sequence ID" value="GIH23935.1"/>
    <property type="molecule type" value="Genomic_DNA"/>
</dbReference>
<evidence type="ECO:0000313" key="2">
    <source>
        <dbReference type="EMBL" id="GIH23935.1"/>
    </source>
</evidence>
<gene>
    <name evidence="2" type="ORF">Aph01nite_22450</name>
</gene>
<keyword evidence="3" id="KW-1185">Reference proteome</keyword>
<evidence type="ECO:0000256" key="1">
    <source>
        <dbReference type="SAM" id="MobiDB-lite"/>
    </source>
</evidence>
<feature type="region of interest" description="Disordered" evidence="1">
    <location>
        <begin position="1"/>
        <end position="109"/>
    </location>
</feature>
<feature type="compositionally biased region" description="Polar residues" evidence="1">
    <location>
        <begin position="36"/>
        <end position="48"/>
    </location>
</feature>
<comment type="caution">
    <text evidence="2">The sequence shown here is derived from an EMBL/GenBank/DDBJ whole genome shotgun (WGS) entry which is preliminary data.</text>
</comment>
<name>A0A919QC61_9ACTN</name>
<dbReference type="AlphaFoldDB" id="A0A919QC61"/>
<protein>
    <submittedName>
        <fullName evidence="2">Uncharacterized protein</fullName>
    </submittedName>
</protein>
<sequence>MNDVPGLAQVISERGDTRREPQYVMKQNDGRHISPIITSNTNDPSPQHIQAPPINPGFPTTTSRNPARSRSVASSLTAHRENPELARALGRPKRLYRRPATWRTLTAPA</sequence>
<organism evidence="2 3">
    <name type="scientific">Acrocarpospora phusangensis</name>
    <dbReference type="NCBI Taxonomy" id="1070424"/>
    <lineage>
        <taxon>Bacteria</taxon>
        <taxon>Bacillati</taxon>
        <taxon>Actinomycetota</taxon>
        <taxon>Actinomycetes</taxon>
        <taxon>Streptosporangiales</taxon>
        <taxon>Streptosporangiaceae</taxon>
        <taxon>Acrocarpospora</taxon>
    </lineage>
</organism>
<evidence type="ECO:0000313" key="3">
    <source>
        <dbReference type="Proteomes" id="UP000640052"/>
    </source>
</evidence>